<evidence type="ECO:0000256" key="6">
    <source>
        <dbReference type="ARBA" id="ARBA00023136"/>
    </source>
</evidence>
<comment type="caution">
    <text evidence="9">The sequence shown here is derived from an EMBL/GenBank/DDBJ whole genome shotgun (WGS) entry which is preliminary data.</text>
</comment>
<dbReference type="Gene3D" id="3.30.240.20">
    <property type="entry name" value="bsu07140 like domains"/>
    <property type="match status" value="1"/>
</dbReference>
<dbReference type="RefSeq" id="WP_208257530.1">
    <property type="nucleotide sequence ID" value="NZ_JAGEOJ010000008.1"/>
</dbReference>
<evidence type="ECO:0000256" key="1">
    <source>
        <dbReference type="ARBA" id="ARBA00004651"/>
    </source>
</evidence>
<comment type="subcellular location">
    <subcellularLocation>
        <location evidence="1">Cell membrane</location>
        <topology evidence="1">Multi-pass membrane protein</topology>
    </subcellularLocation>
</comment>
<evidence type="ECO:0000313" key="10">
    <source>
        <dbReference type="Proteomes" id="UP000669179"/>
    </source>
</evidence>
<keyword evidence="6 7" id="KW-0472">Membrane</keyword>
<dbReference type="EMBL" id="JAGEOJ010000008">
    <property type="protein sequence ID" value="MBO2449654.1"/>
    <property type="molecule type" value="Genomic_DNA"/>
</dbReference>
<keyword evidence="5 7" id="KW-1133">Transmembrane helix</keyword>
<feature type="domain" description="YetF C-terminal" evidence="8">
    <location>
        <begin position="92"/>
        <end position="155"/>
    </location>
</feature>
<evidence type="ECO:0000313" key="9">
    <source>
        <dbReference type="EMBL" id="MBO2449654.1"/>
    </source>
</evidence>
<evidence type="ECO:0000256" key="4">
    <source>
        <dbReference type="ARBA" id="ARBA00022692"/>
    </source>
</evidence>
<comment type="similarity">
    <text evidence="2">Belongs to the UPF0702 family.</text>
</comment>
<feature type="transmembrane region" description="Helical" evidence="7">
    <location>
        <begin position="41"/>
        <end position="61"/>
    </location>
</feature>
<protein>
    <submittedName>
        <fullName evidence="9">DUF421 domain-containing protein</fullName>
    </submittedName>
</protein>
<keyword evidence="4 7" id="KW-0812">Transmembrane</keyword>
<dbReference type="InterPro" id="IPR007353">
    <property type="entry name" value="DUF421"/>
</dbReference>
<sequence>MWHDLFSMGIPVLDKIVRTVAVFLVVAALLRFTGKREMAQLNGFDFVVMLLLSNVVQNAIIGPDNSLWGGILGAVVLLAANAVLVRVFIGRFDAKPIVLARDGAYVGKALRRLALRQGEVDQVIQAQGGDDVADVDKITLEPGGAVVVRLRHEEQSASYGDVEALNARLDRIERLLEDLARRPRDAG</sequence>
<dbReference type="Proteomes" id="UP000669179">
    <property type="component" value="Unassembled WGS sequence"/>
</dbReference>
<feature type="transmembrane region" description="Helical" evidence="7">
    <location>
        <begin position="16"/>
        <end position="34"/>
    </location>
</feature>
<keyword evidence="10" id="KW-1185">Reference proteome</keyword>
<gene>
    <name evidence="9" type="ORF">J4573_21310</name>
</gene>
<evidence type="ECO:0000256" key="3">
    <source>
        <dbReference type="ARBA" id="ARBA00022475"/>
    </source>
</evidence>
<reference evidence="9" key="1">
    <citation type="submission" date="2021-03" db="EMBL/GenBank/DDBJ databases">
        <authorList>
            <person name="Kanchanasin P."/>
            <person name="Saeng-In P."/>
            <person name="Phongsopitanun W."/>
            <person name="Yuki M."/>
            <person name="Kudo T."/>
            <person name="Ohkuma M."/>
            <person name="Tanasupawat S."/>
        </authorList>
    </citation>
    <scope>NUCLEOTIDE SEQUENCE</scope>
    <source>
        <strain evidence="9">GKU 128</strain>
    </source>
</reference>
<evidence type="ECO:0000256" key="2">
    <source>
        <dbReference type="ARBA" id="ARBA00006448"/>
    </source>
</evidence>
<dbReference type="InterPro" id="IPR023090">
    <property type="entry name" value="UPF0702_alpha/beta_dom_sf"/>
</dbReference>
<keyword evidence="3" id="KW-1003">Cell membrane</keyword>
<dbReference type="PANTHER" id="PTHR34582:SF6">
    <property type="entry name" value="UPF0702 TRANSMEMBRANE PROTEIN YCAP"/>
    <property type="match status" value="1"/>
</dbReference>
<accession>A0A939PH41</accession>
<organism evidence="9 10">
    <name type="scientific">Actinomadura barringtoniae</name>
    <dbReference type="NCBI Taxonomy" id="1427535"/>
    <lineage>
        <taxon>Bacteria</taxon>
        <taxon>Bacillati</taxon>
        <taxon>Actinomycetota</taxon>
        <taxon>Actinomycetes</taxon>
        <taxon>Streptosporangiales</taxon>
        <taxon>Thermomonosporaceae</taxon>
        <taxon>Actinomadura</taxon>
    </lineage>
</organism>
<evidence type="ECO:0000256" key="5">
    <source>
        <dbReference type="ARBA" id="ARBA00022989"/>
    </source>
</evidence>
<dbReference type="Pfam" id="PF04239">
    <property type="entry name" value="DUF421"/>
    <property type="match status" value="1"/>
</dbReference>
<feature type="transmembrane region" description="Helical" evidence="7">
    <location>
        <begin position="67"/>
        <end position="89"/>
    </location>
</feature>
<dbReference type="PANTHER" id="PTHR34582">
    <property type="entry name" value="UPF0702 TRANSMEMBRANE PROTEIN YCAP"/>
    <property type="match status" value="1"/>
</dbReference>
<evidence type="ECO:0000256" key="7">
    <source>
        <dbReference type="SAM" id="Phobius"/>
    </source>
</evidence>
<evidence type="ECO:0000259" key="8">
    <source>
        <dbReference type="Pfam" id="PF04239"/>
    </source>
</evidence>
<dbReference type="AlphaFoldDB" id="A0A939PH41"/>
<proteinExistence type="inferred from homology"/>
<name>A0A939PH41_9ACTN</name>
<dbReference type="GO" id="GO:0005886">
    <property type="term" value="C:plasma membrane"/>
    <property type="evidence" value="ECO:0007669"/>
    <property type="project" value="UniProtKB-SubCell"/>
</dbReference>